<evidence type="ECO:0000313" key="8">
    <source>
        <dbReference type="Proteomes" id="UP000001449"/>
    </source>
</evidence>
<keyword evidence="2" id="KW-0677">Repeat</keyword>
<dbReference type="GO" id="GO:0005686">
    <property type="term" value="C:U2 snRNP"/>
    <property type="evidence" value="ECO:0000318"/>
    <property type="project" value="GO_Central"/>
</dbReference>
<keyword evidence="1" id="KW-0597">Phosphoprotein</keyword>
<dbReference type="RefSeq" id="XP_002289481.1">
    <property type="nucleotide sequence ID" value="XM_002289445.1"/>
</dbReference>
<feature type="compositionally biased region" description="Low complexity" evidence="5">
    <location>
        <begin position="26"/>
        <end position="43"/>
    </location>
</feature>
<feature type="compositionally biased region" description="Basic and acidic residues" evidence="5">
    <location>
        <begin position="1"/>
        <end position="13"/>
    </location>
</feature>
<dbReference type="InterPro" id="IPR000504">
    <property type="entry name" value="RRM_dom"/>
</dbReference>
<feature type="domain" description="RRM" evidence="6">
    <location>
        <begin position="733"/>
        <end position="817"/>
    </location>
</feature>
<proteinExistence type="predicted"/>
<feature type="compositionally biased region" description="Basic and acidic residues" evidence="5">
    <location>
        <begin position="153"/>
        <end position="162"/>
    </location>
</feature>
<feature type="compositionally biased region" description="Basic and acidic residues" evidence="5">
    <location>
        <begin position="71"/>
        <end position="81"/>
    </location>
</feature>
<feature type="compositionally biased region" description="Basic residues" evidence="5">
    <location>
        <begin position="212"/>
        <end position="221"/>
    </location>
</feature>
<evidence type="ECO:0000256" key="5">
    <source>
        <dbReference type="SAM" id="MobiDB-lite"/>
    </source>
</evidence>
<dbReference type="SUPFAM" id="SSF54928">
    <property type="entry name" value="RNA-binding domain, RBD"/>
    <property type="match status" value="3"/>
</dbReference>
<protein>
    <recommendedName>
        <fullName evidence="6">RRM domain-containing protein</fullName>
    </recommendedName>
</protein>
<dbReference type="InterPro" id="IPR035979">
    <property type="entry name" value="RBD_domain_sf"/>
</dbReference>
<dbReference type="FunFam" id="3.30.70.330:FF:001555">
    <property type="entry name" value="Uncharacterized protein"/>
    <property type="match status" value="1"/>
</dbReference>
<dbReference type="InterPro" id="IPR012677">
    <property type="entry name" value="Nucleotide-bd_a/b_plait_sf"/>
</dbReference>
<keyword evidence="8" id="KW-1185">Reference proteome</keyword>
<dbReference type="HOGENOM" id="CLU_344718_0_0_1"/>
<sequence length="821" mass="88812">MKMEPSAVKESESKPPTNTSRDTAKMAKATGVAAAAVDEIAVAPPTQTGEVKHNPTSASFSSNGAAGIKMKPSEAKSKAEPDATAPVKSEPAPATVETDAEAAPVKPEGNCPFTSKSDASQSKTKKTPQFAAKPVQGKLPDKIVDKLPPAVDEEARLRETLYKKKLLQKLKRKKSGEGTDLDGGSGGDGVGVKREDNDKSDGRHHNDISNRRSTKKRRRRNRNESHHMDNGGGGGRAVMDSRSYYGGGRGRYDDRGGYYDDRRRDYHRRGRRDDWDNTRRGGRRGGDNGRDPYGWSSRDNTRGGRRGRSRSSVSSRSYSRSSSRSSYSSRSRSGSRSYSDSSSRSRSYSRSVSRSRSDSPEGRKRSDRSGDSKKKGRSADEQSHRSGDGKNKKARSGGEREHQNEQVDELTKDQRTIFISQLVMKAEERDIRRYFQRKILNGHRGCVRDVILLRDKRTGRHKGCAYVELANLSDVEKALDASGKTPDFQKFPILVKSSTLPSTPGGTVEGAVILAVAGGMTVDGKRVESQKVYLGNVDRMVTQAQLYALFSQFGPLEKVLLQMDPTTGASRGFAFLSYRDPKDANLAIQTMSGQLLAGKPLKTGWANQQSAAAGIVEVKTDEIPADANEKVEKANAALIQLTGTGLITVAQQGATAQALLSSGGAAAALGILPAQQVQSVAEAALEMALGGAAPNVQPVPAVAVAPSVSTALIAPAPVVVDATVVGRSDNPSQHILVHNMFDKDEETEPNWENDIKLDFEEECAQYGKMTSVVVMSKEVGGKIYASFESSRDAMNCAKNLAGRWFDKRQLRVEFVDAVPSA</sequence>
<dbReference type="PANTHER" id="PTHR48036">
    <property type="entry name" value="SPLICING FACTOR (PAD-1), PUTATIVE (AFU_ORTHOLOGUE AFUA_1G15810)-RELATED"/>
    <property type="match status" value="1"/>
</dbReference>
<organism evidence="7 8">
    <name type="scientific">Thalassiosira pseudonana</name>
    <name type="common">Marine diatom</name>
    <name type="synonym">Cyclotella nana</name>
    <dbReference type="NCBI Taxonomy" id="35128"/>
    <lineage>
        <taxon>Eukaryota</taxon>
        <taxon>Sar</taxon>
        <taxon>Stramenopiles</taxon>
        <taxon>Ochrophyta</taxon>
        <taxon>Bacillariophyta</taxon>
        <taxon>Coscinodiscophyceae</taxon>
        <taxon>Thalassiosirophycidae</taxon>
        <taxon>Thalassiosirales</taxon>
        <taxon>Thalassiosiraceae</taxon>
        <taxon>Thalassiosira</taxon>
    </lineage>
</organism>
<name>B8C084_THAPS</name>
<feature type="compositionally biased region" description="Polar residues" evidence="5">
    <location>
        <begin position="45"/>
        <end position="64"/>
    </location>
</feature>
<evidence type="ECO:0000259" key="6">
    <source>
        <dbReference type="PROSITE" id="PS50102"/>
    </source>
</evidence>
<reference evidence="7 8" key="1">
    <citation type="journal article" date="2004" name="Science">
        <title>The genome of the diatom Thalassiosira pseudonana: ecology, evolution, and metabolism.</title>
        <authorList>
            <person name="Armbrust E.V."/>
            <person name="Berges J.A."/>
            <person name="Bowler C."/>
            <person name="Green B.R."/>
            <person name="Martinez D."/>
            <person name="Putnam N.H."/>
            <person name="Zhou S."/>
            <person name="Allen A.E."/>
            <person name="Apt K.E."/>
            <person name="Bechner M."/>
            <person name="Brzezinski M.A."/>
            <person name="Chaal B.K."/>
            <person name="Chiovitti A."/>
            <person name="Davis A.K."/>
            <person name="Demarest M.S."/>
            <person name="Detter J.C."/>
            <person name="Glavina T."/>
            <person name="Goodstein D."/>
            <person name="Hadi M.Z."/>
            <person name="Hellsten U."/>
            <person name="Hildebrand M."/>
            <person name="Jenkins B.D."/>
            <person name="Jurka J."/>
            <person name="Kapitonov V.V."/>
            <person name="Kroger N."/>
            <person name="Lau W.W."/>
            <person name="Lane T.W."/>
            <person name="Larimer F.W."/>
            <person name="Lippmeier J.C."/>
            <person name="Lucas S."/>
            <person name="Medina M."/>
            <person name="Montsant A."/>
            <person name="Obornik M."/>
            <person name="Parker M.S."/>
            <person name="Palenik B."/>
            <person name="Pazour G.J."/>
            <person name="Richardson P.M."/>
            <person name="Rynearson T.A."/>
            <person name="Saito M.A."/>
            <person name="Schwartz D.C."/>
            <person name="Thamatrakoln K."/>
            <person name="Valentin K."/>
            <person name="Vardi A."/>
            <person name="Wilkerson F.P."/>
            <person name="Rokhsar D.S."/>
        </authorList>
    </citation>
    <scope>NUCLEOTIDE SEQUENCE [LARGE SCALE GENOMIC DNA]</scope>
    <source>
        <strain evidence="7 8">CCMP1335</strain>
    </source>
</reference>
<keyword evidence="3 4" id="KW-0694">RNA-binding</keyword>
<dbReference type="Pfam" id="PF15519">
    <property type="entry name" value="RBM39linker"/>
    <property type="match status" value="1"/>
</dbReference>
<dbReference type="PROSITE" id="PS50102">
    <property type="entry name" value="RRM"/>
    <property type="match status" value="3"/>
</dbReference>
<feature type="compositionally biased region" description="Low complexity" evidence="5">
    <location>
        <begin position="310"/>
        <end position="354"/>
    </location>
</feature>
<dbReference type="KEGG" id="tps:THAPSDRAFT_4765"/>
<evidence type="ECO:0000313" key="7">
    <source>
        <dbReference type="EMBL" id="EED93018.1"/>
    </source>
</evidence>
<dbReference type="STRING" id="35128.B8C084"/>
<dbReference type="AlphaFoldDB" id="B8C084"/>
<dbReference type="GO" id="GO:0071011">
    <property type="term" value="C:precatalytic spliceosome"/>
    <property type="evidence" value="ECO:0000318"/>
    <property type="project" value="GO_Central"/>
</dbReference>
<gene>
    <name evidence="7" type="ORF">THAPSDRAFT_4765</name>
</gene>
<dbReference type="GO" id="GO:0003723">
    <property type="term" value="F:RNA binding"/>
    <property type="evidence" value="ECO:0007669"/>
    <property type="project" value="UniProtKB-UniRule"/>
</dbReference>
<dbReference type="SMART" id="SM00360">
    <property type="entry name" value="RRM"/>
    <property type="match status" value="3"/>
</dbReference>
<feature type="compositionally biased region" description="Polar residues" evidence="5">
    <location>
        <begin position="112"/>
        <end position="122"/>
    </location>
</feature>
<evidence type="ECO:0000256" key="1">
    <source>
        <dbReference type="ARBA" id="ARBA00022553"/>
    </source>
</evidence>
<feature type="region of interest" description="Disordered" evidence="5">
    <location>
        <begin position="1"/>
        <end position="410"/>
    </location>
</feature>
<dbReference type="Gene3D" id="3.30.70.330">
    <property type="match status" value="3"/>
</dbReference>
<dbReference type="GeneID" id="7451954"/>
<feature type="compositionally biased region" description="Basic and acidic residues" evidence="5">
    <location>
        <begin position="250"/>
        <end position="264"/>
    </location>
</feature>
<dbReference type="EMBL" id="CM000641">
    <property type="protein sequence ID" value="EED93018.1"/>
    <property type="molecule type" value="Genomic_DNA"/>
</dbReference>
<feature type="compositionally biased region" description="Gly residues" evidence="5">
    <location>
        <begin position="181"/>
        <end position="190"/>
    </location>
</feature>
<evidence type="ECO:0000256" key="2">
    <source>
        <dbReference type="ARBA" id="ARBA00022737"/>
    </source>
</evidence>
<dbReference type="GO" id="GO:0000398">
    <property type="term" value="P:mRNA splicing, via spliceosome"/>
    <property type="evidence" value="ECO:0000318"/>
    <property type="project" value="GO_Central"/>
</dbReference>
<dbReference type="Proteomes" id="UP000001449">
    <property type="component" value="Chromosome 4"/>
</dbReference>
<dbReference type="eggNOG" id="KOG0147">
    <property type="taxonomic scope" value="Eukaryota"/>
</dbReference>
<dbReference type="PaxDb" id="35128-Thaps4765"/>
<feature type="domain" description="RRM" evidence="6">
    <location>
        <begin position="530"/>
        <end position="608"/>
    </location>
</feature>
<dbReference type="InterPro" id="IPR006509">
    <property type="entry name" value="RBM39_SF"/>
</dbReference>
<feature type="compositionally biased region" description="Basic and acidic residues" evidence="5">
    <location>
        <begin position="271"/>
        <end position="290"/>
    </location>
</feature>
<feature type="compositionally biased region" description="Basic residues" evidence="5">
    <location>
        <begin position="163"/>
        <end position="174"/>
    </location>
</feature>
<dbReference type="OMA" id="RYFAGNT"/>
<dbReference type="CDD" id="cd12285">
    <property type="entry name" value="RRM3_RBM39_like"/>
    <property type="match status" value="1"/>
</dbReference>
<feature type="compositionally biased region" description="Basic and acidic residues" evidence="5">
    <location>
        <begin position="355"/>
        <end position="410"/>
    </location>
</feature>
<accession>B8C084</accession>
<feature type="domain" description="RRM" evidence="6">
    <location>
        <begin position="415"/>
        <end position="539"/>
    </location>
</feature>
<reference evidence="7 8" key="2">
    <citation type="journal article" date="2008" name="Nature">
        <title>The Phaeodactylum genome reveals the evolutionary history of diatom genomes.</title>
        <authorList>
            <person name="Bowler C."/>
            <person name="Allen A.E."/>
            <person name="Badger J.H."/>
            <person name="Grimwood J."/>
            <person name="Jabbari K."/>
            <person name="Kuo A."/>
            <person name="Maheswari U."/>
            <person name="Martens C."/>
            <person name="Maumus F."/>
            <person name="Otillar R.P."/>
            <person name="Rayko E."/>
            <person name="Salamov A."/>
            <person name="Vandepoele K."/>
            <person name="Beszteri B."/>
            <person name="Gruber A."/>
            <person name="Heijde M."/>
            <person name="Katinka M."/>
            <person name="Mock T."/>
            <person name="Valentin K."/>
            <person name="Verret F."/>
            <person name="Berges J.A."/>
            <person name="Brownlee C."/>
            <person name="Cadoret J.P."/>
            <person name="Chiovitti A."/>
            <person name="Choi C.J."/>
            <person name="Coesel S."/>
            <person name="De Martino A."/>
            <person name="Detter J.C."/>
            <person name="Durkin C."/>
            <person name="Falciatore A."/>
            <person name="Fournet J."/>
            <person name="Haruta M."/>
            <person name="Huysman M.J."/>
            <person name="Jenkins B.D."/>
            <person name="Jiroutova K."/>
            <person name="Jorgensen R.E."/>
            <person name="Joubert Y."/>
            <person name="Kaplan A."/>
            <person name="Kroger N."/>
            <person name="Kroth P.G."/>
            <person name="La Roche J."/>
            <person name="Lindquist E."/>
            <person name="Lommer M."/>
            <person name="Martin-Jezequel V."/>
            <person name="Lopez P.J."/>
            <person name="Lucas S."/>
            <person name="Mangogna M."/>
            <person name="McGinnis K."/>
            <person name="Medlin L.K."/>
            <person name="Montsant A."/>
            <person name="Oudot-Le Secq M.P."/>
            <person name="Napoli C."/>
            <person name="Obornik M."/>
            <person name="Parker M.S."/>
            <person name="Petit J.L."/>
            <person name="Porcel B.M."/>
            <person name="Poulsen N."/>
            <person name="Robison M."/>
            <person name="Rychlewski L."/>
            <person name="Rynearson T.A."/>
            <person name="Schmutz J."/>
            <person name="Shapiro H."/>
            <person name="Siaut M."/>
            <person name="Stanley M."/>
            <person name="Sussman M.R."/>
            <person name="Taylor A.R."/>
            <person name="Vardi A."/>
            <person name="von Dassow P."/>
            <person name="Vyverman W."/>
            <person name="Willis A."/>
            <person name="Wyrwicz L.S."/>
            <person name="Rokhsar D.S."/>
            <person name="Weissenbach J."/>
            <person name="Armbrust E.V."/>
            <person name="Green B.R."/>
            <person name="Van de Peer Y."/>
            <person name="Grigoriev I.V."/>
        </authorList>
    </citation>
    <scope>NUCLEOTIDE SEQUENCE [LARGE SCALE GENOMIC DNA]</scope>
    <source>
        <strain evidence="7 8">CCMP1335</strain>
    </source>
</reference>
<evidence type="ECO:0000256" key="4">
    <source>
        <dbReference type="PROSITE-ProRule" id="PRU00176"/>
    </source>
</evidence>
<evidence type="ECO:0000256" key="3">
    <source>
        <dbReference type="ARBA" id="ARBA00022884"/>
    </source>
</evidence>
<dbReference type="Pfam" id="PF00076">
    <property type="entry name" value="RRM_1"/>
    <property type="match status" value="2"/>
</dbReference>
<dbReference type="InterPro" id="IPR029123">
    <property type="entry name" value="RBM39_linker"/>
</dbReference>
<feature type="compositionally biased region" description="Basic and acidic residues" evidence="5">
    <location>
        <begin position="191"/>
        <end position="210"/>
    </location>
</feature>
<dbReference type="InParanoid" id="B8C084"/>
<dbReference type="NCBIfam" id="TIGR01622">
    <property type="entry name" value="SF-CC1"/>
    <property type="match status" value="1"/>
</dbReference>